<name>E0SPZ7_IGNAA</name>
<sequence>MISLPMDIIGTFVESLISDNNDVLMKKNRNNETVLIVKTQ</sequence>
<accession>E0SPZ7</accession>
<dbReference type="BioCyc" id="IAGG583356:GHAH-1308-MONOMER"/>
<organism evidence="1 2">
    <name type="scientific">Ignisphaera aggregans (strain DSM 17230 / JCM 13409 / AQ1.S1)</name>
    <dbReference type="NCBI Taxonomy" id="583356"/>
    <lineage>
        <taxon>Archaea</taxon>
        <taxon>Thermoproteota</taxon>
        <taxon>Thermoprotei</taxon>
        <taxon>Desulfurococcales</taxon>
        <taxon>Desulfurococcaceae</taxon>
        <taxon>Ignisphaera</taxon>
    </lineage>
</organism>
<evidence type="ECO:0000313" key="2">
    <source>
        <dbReference type="Proteomes" id="UP000001304"/>
    </source>
</evidence>
<proteinExistence type="predicted"/>
<gene>
    <name evidence="1" type="ordered locus">Igag_1325</name>
</gene>
<dbReference type="HOGENOM" id="CLU_3282813_0_0_2"/>
<dbReference type="Proteomes" id="UP000001304">
    <property type="component" value="Chromosome"/>
</dbReference>
<protein>
    <submittedName>
        <fullName evidence="1">Uncharacterized protein</fullName>
    </submittedName>
</protein>
<keyword evidence="2" id="KW-1185">Reference proteome</keyword>
<dbReference type="KEGG" id="iag:Igag_1325"/>
<reference evidence="1 2" key="1">
    <citation type="journal article" date="2010" name="Stand. Genomic Sci.">
        <title>Complete genome sequence of Ignisphaera aggregans type strain (AQ1.S1).</title>
        <authorList>
            <person name="Goker M."/>
            <person name="Held B."/>
            <person name="Lapidus A."/>
            <person name="Nolan M."/>
            <person name="Spring S."/>
            <person name="Yasawong M."/>
            <person name="Lucas S."/>
            <person name="Glavina Del Rio T."/>
            <person name="Tice H."/>
            <person name="Cheng J.F."/>
            <person name="Goodwin L."/>
            <person name="Tapia R."/>
            <person name="Pitluck S."/>
            <person name="Liolios K."/>
            <person name="Ivanova N."/>
            <person name="Mavromatis K."/>
            <person name="Mikhailova N."/>
            <person name="Pati A."/>
            <person name="Chen A."/>
            <person name="Palaniappan K."/>
            <person name="Brambilla E."/>
            <person name="Land M."/>
            <person name="Hauser L."/>
            <person name="Chang Y.J."/>
            <person name="Jeffries C.D."/>
            <person name="Brettin T."/>
            <person name="Detter J.C."/>
            <person name="Han C."/>
            <person name="Rohde M."/>
            <person name="Sikorski J."/>
            <person name="Woyke T."/>
            <person name="Bristow J."/>
            <person name="Eisen J.A."/>
            <person name="Markowitz V."/>
            <person name="Hugenholtz P."/>
            <person name="Kyrpides N.C."/>
            <person name="Klenk H.P."/>
        </authorList>
    </citation>
    <scope>NUCLEOTIDE SEQUENCE [LARGE SCALE GENOMIC DNA]</scope>
    <source>
        <strain evidence="2">DSM 17230 / JCM 13409 / AQ1.S1</strain>
    </source>
</reference>
<dbReference type="EMBL" id="CP002098">
    <property type="protein sequence ID" value="ADM28128.1"/>
    <property type="molecule type" value="Genomic_DNA"/>
</dbReference>
<dbReference type="AlphaFoldDB" id="E0SPZ7"/>
<evidence type="ECO:0000313" key="1">
    <source>
        <dbReference type="EMBL" id="ADM28128.1"/>
    </source>
</evidence>